<dbReference type="GO" id="GO:0005524">
    <property type="term" value="F:ATP binding"/>
    <property type="evidence" value="ECO:0007669"/>
    <property type="project" value="UniProtKB-KW"/>
</dbReference>
<protein>
    <submittedName>
        <fullName evidence="5">AAA family ATPase</fullName>
    </submittedName>
</protein>
<comment type="caution">
    <text evidence="5">The sequence shown here is derived from an EMBL/GenBank/DDBJ whole genome shotgun (WGS) entry which is preliminary data.</text>
</comment>
<reference evidence="5 6" key="1">
    <citation type="submission" date="2019-12" db="EMBL/GenBank/DDBJ databases">
        <authorList>
            <person name="Kun Z."/>
        </authorList>
    </citation>
    <scope>NUCLEOTIDE SEQUENCE [LARGE SCALE GENOMIC DNA]</scope>
    <source>
        <strain evidence="5 6">YIM 123512</strain>
    </source>
</reference>
<evidence type="ECO:0000259" key="4">
    <source>
        <dbReference type="SMART" id="SM00382"/>
    </source>
</evidence>
<evidence type="ECO:0000256" key="2">
    <source>
        <dbReference type="ARBA" id="ARBA00022741"/>
    </source>
</evidence>
<comment type="similarity">
    <text evidence="1">Belongs to the AAA ATPase family.</text>
</comment>
<dbReference type="AlphaFoldDB" id="A0A6L7EYF0"/>
<evidence type="ECO:0000256" key="1">
    <source>
        <dbReference type="ARBA" id="ARBA00006914"/>
    </source>
</evidence>
<keyword evidence="6" id="KW-1185">Reference proteome</keyword>
<dbReference type="Gene3D" id="3.40.50.300">
    <property type="entry name" value="P-loop containing nucleotide triphosphate hydrolases"/>
    <property type="match status" value="1"/>
</dbReference>
<feature type="domain" description="AAA+ ATPase" evidence="4">
    <location>
        <begin position="390"/>
        <end position="518"/>
    </location>
</feature>
<dbReference type="Proteomes" id="UP000473325">
    <property type="component" value="Unassembled WGS sequence"/>
</dbReference>
<gene>
    <name evidence="5" type="ORF">GRQ65_04475</name>
</gene>
<dbReference type="InterPro" id="IPR003959">
    <property type="entry name" value="ATPase_AAA_core"/>
</dbReference>
<accession>A0A6L7EYF0</accession>
<evidence type="ECO:0000313" key="6">
    <source>
        <dbReference type="Proteomes" id="UP000473325"/>
    </source>
</evidence>
<evidence type="ECO:0000256" key="3">
    <source>
        <dbReference type="ARBA" id="ARBA00022840"/>
    </source>
</evidence>
<keyword evidence="3" id="KW-0067">ATP-binding</keyword>
<dbReference type="InterPro" id="IPR050221">
    <property type="entry name" value="26S_Proteasome_ATPase"/>
</dbReference>
<dbReference type="CDD" id="cd19481">
    <property type="entry name" value="RecA-like_protease"/>
    <property type="match status" value="1"/>
</dbReference>
<proteinExistence type="inferred from homology"/>
<sequence length="605" mass="64797">MTTTVSDTAQEAAQPPFLRFADAALARALDTDTDPVLLEHRLAHARAELALTGSADAFSTVCTNAGANGAARELLALLVACESDLARTARVSALRDDGRSGRLTLGAAARLLGSTSACVEAAGPASSLQRAAFVELVQRGPWASTEIALAPGVVWAIAGDPSPDPDLPSGAWLMETPSTTEPVDDDFVVVSGPDPVRRRDAVGLHRAASAYLVSPVPAHPAGWAALVREATVTGSGVLLEVDEALPAEGRRWIERAVHLPWALSSLDELALGELPSRPRVEVRAGDDVVSPQEWESVFGPGAEHRHRLTAHQLEQVSQALPAVGGDLDLAVRRLLAGPLGRLARRIRPRKTWDDLILSEPRTDQLRTIVARFRQAGRVYDEWGVTAASGRGVVALFSGPSGTGKSLAAEVVAHTLGLDLYRVDLSSVVSKYVGETEQNLEKLFAAASAGSSVLFFDEADSLFGKRSEVKDGRDRYANLEVSYLLQRLESYDGVVVLATNLPKNIDEAFLRRIHEVVPFSMPGVEERRAIWAHHLASGDIPTADIDLDRLAERFEIAGGLIRNAVVAGAFRAADEGRPLDMDHLLSALAGEYKKLGRILRAEDFDA</sequence>
<dbReference type="InterPro" id="IPR003593">
    <property type="entry name" value="AAA+_ATPase"/>
</dbReference>
<dbReference type="GO" id="GO:0016887">
    <property type="term" value="F:ATP hydrolysis activity"/>
    <property type="evidence" value="ECO:0007669"/>
    <property type="project" value="InterPro"/>
</dbReference>
<dbReference type="PANTHER" id="PTHR23073">
    <property type="entry name" value="26S PROTEASOME REGULATORY SUBUNIT"/>
    <property type="match status" value="1"/>
</dbReference>
<dbReference type="Pfam" id="PF00004">
    <property type="entry name" value="AAA"/>
    <property type="match status" value="1"/>
</dbReference>
<keyword evidence="2" id="KW-0547">Nucleotide-binding</keyword>
<dbReference type="RefSeq" id="WP_160875532.1">
    <property type="nucleotide sequence ID" value="NZ_WUEK01000002.1"/>
</dbReference>
<organism evidence="5 6">
    <name type="scientific">Nocardioides flavescens</name>
    <dbReference type="NCBI Taxonomy" id="2691959"/>
    <lineage>
        <taxon>Bacteria</taxon>
        <taxon>Bacillati</taxon>
        <taxon>Actinomycetota</taxon>
        <taxon>Actinomycetes</taxon>
        <taxon>Propionibacteriales</taxon>
        <taxon>Nocardioidaceae</taxon>
        <taxon>Nocardioides</taxon>
    </lineage>
</organism>
<evidence type="ECO:0000313" key="5">
    <source>
        <dbReference type="EMBL" id="MXG88801.1"/>
    </source>
</evidence>
<dbReference type="EMBL" id="WUEK01000002">
    <property type="protein sequence ID" value="MXG88801.1"/>
    <property type="molecule type" value="Genomic_DNA"/>
</dbReference>
<dbReference type="SUPFAM" id="SSF52540">
    <property type="entry name" value="P-loop containing nucleoside triphosphate hydrolases"/>
    <property type="match status" value="1"/>
</dbReference>
<dbReference type="SMART" id="SM00382">
    <property type="entry name" value="AAA"/>
    <property type="match status" value="1"/>
</dbReference>
<dbReference type="InterPro" id="IPR027417">
    <property type="entry name" value="P-loop_NTPase"/>
</dbReference>
<name>A0A6L7EYF0_9ACTN</name>